<keyword evidence="3" id="KW-1003">Cell membrane</keyword>
<comment type="similarity">
    <text evidence="2 7">Belongs to the ExbD/TolR family.</text>
</comment>
<protein>
    <submittedName>
        <fullName evidence="9">ExbD/TolR family protein</fullName>
    </submittedName>
</protein>
<evidence type="ECO:0000256" key="8">
    <source>
        <dbReference type="SAM" id="Phobius"/>
    </source>
</evidence>
<keyword evidence="6 8" id="KW-0472">Membrane</keyword>
<name>A0A930UFG8_9GAMM</name>
<dbReference type="EMBL" id="JADHEI010000033">
    <property type="protein sequence ID" value="MBF2735447.1"/>
    <property type="molecule type" value="Genomic_DNA"/>
</dbReference>
<evidence type="ECO:0000256" key="6">
    <source>
        <dbReference type="ARBA" id="ARBA00023136"/>
    </source>
</evidence>
<keyword evidence="4 7" id="KW-0812">Transmembrane</keyword>
<reference evidence="9" key="1">
    <citation type="submission" date="2020-10" db="EMBL/GenBank/DDBJ databases">
        <title>An improved Amphimedon queenslandica hologenome assembly reveals how three proteobacterial symbionts can extend the metabolic phenotypic of their marine sponge host.</title>
        <authorList>
            <person name="Degnan B."/>
            <person name="Degnan S."/>
            <person name="Xiang X."/>
        </authorList>
    </citation>
    <scope>NUCLEOTIDE SEQUENCE</scope>
    <source>
        <strain evidence="9">AqS2</strain>
    </source>
</reference>
<evidence type="ECO:0000256" key="2">
    <source>
        <dbReference type="ARBA" id="ARBA00005811"/>
    </source>
</evidence>
<dbReference type="GO" id="GO:0015031">
    <property type="term" value="P:protein transport"/>
    <property type="evidence" value="ECO:0007669"/>
    <property type="project" value="UniProtKB-KW"/>
</dbReference>
<dbReference type="AlphaFoldDB" id="A0A930UFG8"/>
<keyword evidence="7" id="KW-0813">Transport</keyword>
<dbReference type="PANTHER" id="PTHR30558:SF7">
    <property type="entry name" value="TOL-PAL SYSTEM PROTEIN TOLR"/>
    <property type="match status" value="1"/>
</dbReference>
<gene>
    <name evidence="9" type="ORF">ISN26_05145</name>
</gene>
<dbReference type="Gene3D" id="3.30.420.270">
    <property type="match status" value="1"/>
</dbReference>
<dbReference type="PANTHER" id="PTHR30558">
    <property type="entry name" value="EXBD MEMBRANE COMPONENT OF PMF-DRIVEN MACROMOLECULE IMPORT SYSTEM"/>
    <property type="match status" value="1"/>
</dbReference>
<dbReference type="GO" id="GO:0005886">
    <property type="term" value="C:plasma membrane"/>
    <property type="evidence" value="ECO:0007669"/>
    <property type="project" value="UniProtKB-SubCell"/>
</dbReference>
<dbReference type="Pfam" id="PF02472">
    <property type="entry name" value="ExbD"/>
    <property type="match status" value="1"/>
</dbReference>
<dbReference type="Proteomes" id="UP000604381">
    <property type="component" value="Unassembled WGS sequence"/>
</dbReference>
<dbReference type="InterPro" id="IPR003400">
    <property type="entry name" value="ExbD"/>
</dbReference>
<keyword evidence="5 8" id="KW-1133">Transmembrane helix</keyword>
<evidence type="ECO:0000256" key="7">
    <source>
        <dbReference type="RuleBase" id="RU003879"/>
    </source>
</evidence>
<organism evidence="9 10">
    <name type="scientific">Candidatus Amphirhobacter heronislandensis</name>
    <dbReference type="NCBI Taxonomy" id="1732024"/>
    <lineage>
        <taxon>Bacteria</taxon>
        <taxon>Pseudomonadati</taxon>
        <taxon>Pseudomonadota</taxon>
        <taxon>Gammaproteobacteria</taxon>
        <taxon>Candidatus Tethybacterales</taxon>
        <taxon>Candidatus Tethybacteraceae</taxon>
        <taxon>Candidatus Amphirhobacter</taxon>
    </lineage>
</organism>
<evidence type="ECO:0000256" key="4">
    <source>
        <dbReference type="ARBA" id="ARBA00022692"/>
    </source>
</evidence>
<evidence type="ECO:0000256" key="1">
    <source>
        <dbReference type="ARBA" id="ARBA00004162"/>
    </source>
</evidence>
<accession>A0A930UFG8</accession>
<evidence type="ECO:0000256" key="5">
    <source>
        <dbReference type="ARBA" id="ARBA00022989"/>
    </source>
</evidence>
<evidence type="ECO:0000256" key="3">
    <source>
        <dbReference type="ARBA" id="ARBA00022475"/>
    </source>
</evidence>
<dbReference type="GO" id="GO:0022857">
    <property type="term" value="F:transmembrane transporter activity"/>
    <property type="evidence" value="ECO:0007669"/>
    <property type="project" value="InterPro"/>
</dbReference>
<comment type="subcellular location">
    <subcellularLocation>
        <location evidence="1">Cell membrane</location>
        <topology evidence="1">Single-pass membrane protein</topology>
    </subcellularLocation>
    <subcellularLocation>
        <location evidence="7">Cell membrane</location>
        <topology evidence="7">Single-pass type II membrane protein</topology>
    </subcellularLocation>
</comment>
<keyword evidence="7" id="KW-0653">Protein transport</keyword>
<comment type="caution">
    <text evidence="9">The sequence shown here is derived from an EMBL/GenBank/DDBJ whole genome shotgun (WGS) entry which is preliminary data.</text>
</comment>
<keyword evidence="10" id="KW-1185">Reference proteome</keyword>
<evidence type="ECO:0000313" key="10">
    <source>
        <dbReference type="Proteomes" id="UP000604381"/>
    </source>
</evidence>
<proteinExistence type="inferred from homology"/>
<evidence type="ECO:0000313" key="9">
    <source>
        <dbReference type="EMBL" id="MBF2735447.1"/>
    </source>
</evidence>
<sequence length="141" mass="15725">MRKARSNSRLQSQINVVPYLDVMLVLLVIFMVTAPLINQAVIDLPPAGDVSATQRQEALEIQLPADGGYLLKDYNFGAEEISFNTLPDLLQLLRERRQTFPGAPILISADRTIAYEKVVEVLALLHREDIKNVGLVTRIGE</sequence>
<feature type="transmembrane region" description="Helical" evidence="8">
    <location>
        <begin position="16"/>
        <end position="37"/>
    </location>
</feature>